<protein>
    <recommendedName>
        <fullName evidence="1">DUF4397 domain-containing protein</fullName>
    </recommendedName>
</protein>
<evidence type="ECO:0000259" key="1">
    <source>
        <dbReference type="Pfam" id="PF14344"/>
    </source>
</evidence>
<sequence>MAISFSACVKDNNRYNNVTQPVALISAINASPDAQPVDFFLDQNRTASNTIKSGESQDYIRAYTGKRNLIFYAAGSSQKIISDTATLKNNTLYSVFLANVVSKPDLILLTDTLKQPASGMATIRFINLSPDAPAADLAIKGGNVLVSNKAYKAFSGFITLPVNAAYNLEIRQAGTSTVLASLNNVNIKNGLYTVWLQGIAAATDQTKLSAHIQNNVYYY</sequence>
<evidence type="ECO:0000313" key="2">
    <source>
        <dbReference type="EMBL" id="OKS85182.1"/>
    </source>
</evidence>
<name>A0A1Q5ZTT4_9SPHI</name>
<feature type="domain" description="DUF4397" evidence="1">
    <location>
        <begin position="23"/>
        <end position="137"/>
    </location>
</feature>
<dbReference type="STRING" id="1302689.RG47T_0626"/>
<accession>A0A1Q5ZTT4</accession>
<dbReference type="Pfam" id="PF14344">
    <property type="entry name" value="DUF4397"/>
    <property type="match status" value="1"/>
</dbReference>
<evidence type="ECO:0000313" key="3">
    <source>
        <dbReference type="Proteomes" id="UP000186720"/>
    </source>
</evidence>
<dbReference type="InterPro" id="IPR025510">
    <property type="entry name" value="DUF4397"/>
</dbReference>
<dbReference type="EMBL" id="MPPL01000001">
    <property type="protein sequence ID" value="OKS85182.1"/>
    <property type="molecule type" value="Genomic_DNA"/>
</dbReference>
<keyword evidence="3" id="KW-1185">Reference proteome</keyword>
<comment type="caution">
    <text evidence="2">The sequence shown here is derived from an EMBL/GenBank/DDBJ whole genome shotgun (WGS) entry which is preliminary data.</text>
</comment>
<gene>
    <name evidence="2" type="ORF">RG47T_0626</name>
</gene>
<dbReference type="Proteomes" id="UP000186720">
    <property type="component" value="Unassembled WGS sequence"/>
</dbReference>
<dbReference type="AlphaFoldDB" id="A0A1Q5ZTT4"/>
<reference evidence="2 3" key="1">
    <citation type="submission" date="2016-11" db="EMBL/GenBank/DDBJ databases">
        <title>Whole Genome Sequencing of Mucilaginibacter polytrichastri RG4-7(T) isolated from the moss sample.</title>
        <authorList>
            <person name="Li Y."/>
        </authorList>
    </citation>
    <scope>NUCLEOTIDE SEQUENCE [LARGE SCALE GENOMIC DNA]</scope>
    <source>
        <strain evidence="2 3">RG4-7</strain>
    </source>
</reference>
<proteinExistence type="predicted"/>
<organism evidence="2 3">
    <name type="scientific">Mucilaginibacter polytrichastri</name>
    <dbReference type="NCBI Taxonomy" id="1302689"/>
    <lineage>
        <taxon>Bacteria</taxon>
        <taxon>Pseudomonadati</taxon>
        <taxon>Bacteroidota</taxon>
        <taxon>Sphingobacteriia</taxon>
        <taxon>Sphingobacteriales</taxon>
        <taxon>Sphingobacteriaceae</taxon>
        <taxon>Mucilaginibacter</taxon>
    </lineage>
</organism>